<dbReference type="RefSeq" id="WP_327966331.1">
    <property type="nucleotide sequence ID" value="NZ_JARMQG010000024.1"/>
</dbReference>
<comment type="caution">
    <text evidence="2">The sequence shown here is derived from an EMBL/GenBank/DDBJ whole genome shotgun (WGS) entry which is preliminary data.</text>
</comment>
<dbReference type="Proteomes" id="UP001330749">
    <property type="component" value="Unassembled WGS sequence"/>
</dbReference>
<keyword evidence="1" id="KW-0812">Transmembrane</keyword>
<dbReference type="InterPro" id="IPR012507">
    <property type="entry name" value="YibE_F"/>
</dbReference>
<accession>A0ABU6N6F3</accession>
<evidence type="ECO:0000313" key="2">
    <source>
        <dbReference type="EMBL" id="MED3561462.1"/>
    </source>
</evidence>
<keyword evidence="1" id="KW-0472">Membrane</keyword>
<gene>
    <name evidence="2" type="ORF">P4447_02715</name>
</gene>
<name>A0ABU6N6F3_9BACI</name>
<organism evidence="2 3">
    <name type="scientific">Bacillus xiapuensis</name>
    <dbReference type="NCBI Taxonomy" id="2014075"/>
    <lineage>
        <taxon>Bacteria</taxon>
        <taxon>Bacillati</taxon>
        <taxon>Bacillota</taxon>
        <taxon>Bacilli</taxon>
        <taxon>Bacillales</taxon>
        <taxon>Bacillaceae</taxon>
        <taxon>Bacillus</taxon>
    </lineage>
</organism>
<keyword evidence="3" id="KW-1185">Reference proteome</keyword>
<evidence type="ECO:0000256" key="1">
    <source>
        <dbReference type="SAM" id="Phobius"/>
    </source>
</evidence>
<dbReference type="Pfam" id="PF07907">
    <property type="entry name" value="YibE_F"/>
    <property type="match status" value="1"/>
</dbReference>
<feature type="transmembrane region" description="Helical" evidence="1">
    <location>
        <begin position="346"/>
        <end position="371"/>
    </location>
</feature>
<protein>
    <submittedName>
        <fullName evidence="2">YibE/F family protein</fullName>
    </submittedName>
</protein>
<evidence type="ECO:0000313" key="3">
    <source>
        <dbReference type="Proteomes" id="UP001330749"/>
    </source>
</evidence>
<dbReference type="PANTHER" id="PTHR41771:SF1">
    <property type="entry name" value="MEMBRANE PROTEIN"/>
    <property type="match status" value="1"/>
</dbReference>
<sequence length="402" mass="43901">MFTSKKVGTALFTAALLLITALMYFFYQSPEKAYNEQGGTSYASYERAKVLRVISEDLAKDPTDGGLYHGTQQLEVKILSGEHKGEVHTITNYLSPYINVLTKKGQTVVVNVDSADHKHYYVTVYSHYRAPIMGSMILLFFGILWAIGGKKGLKSVAGILFTFASIFYLFIPMLYRGYSPIFATVVVGVLTTCITLLLLNGWSSKSLAAILGTTAGVVITGVFAYVCGELLQISGFNTKEVEVLLIVSQQTGMQLKGILFAGIMLASLGAIIDVGISIASSVYEVYQANPNLSKRELFLSGINVGRDMMGTMANTLLLAFTGTTLSSLMILYAMKVPFTQLTNMNMVTIEVIQGITGCFGVVLTVPIVAFISSRMMPRFEKVLINKNERDSEEVCTIENVGR</sequence>
<dbReference type="PANTHER" id="PTHR41771">
    <property type="entry name" value="MEMBRANE PROTEIN-RELATED"/>
    <property type="match status" value="1"/>
</dbReference>
<feature type="transmembrane region" description="Helical" evidence="1">
    <location>
        <begin position="316"/>
        <end position="334"/>
    </location>
</feature>
<feature type="transmembrane region" description="Helical" evidence="1">
    <location>
        <begin position="7"/>
        <end position="27"/>
    </location>
</feature>
<feature type="transmembrane region" description="Helical" evidence="1">
    <location>
        <begin position="128"/>
        <end position="148"/>
    </location>
</feature>
<reference evidence="2 3" key="1">
    <citation type="submission" date="2023-03" db="EMBL/GenBank/DDBJ databases">
        <title>Bacillus Genome Sequencing.</title>
        <authorList>
            <person name="Dunlap C."/>
        </authorList>
    </citation>
    <scope>NUCLEOTIDE SEQUENCE [LARGE SCALE GENOMIC DNA]</scope>
    <source>
        <strain evidence="2 3">B-14544</strain>
    </source>
</reference>
<feature type="transmembrane region" description="Helical" evidence="1">
    <location>
        <begin position="258"/>
        <end position="286"/>
    </location>
</feature>
<dbReference type="EMBL" id="JARMQG010000024">
    <property type="protein sequence ID" value="MED3561462.1"/>
    <property type="molecule type" value="Genomic_DNA"/>
</dbReference>
<feature type="transmembrane region" description="Helical" evidence="1">
    <location>
        <begin position="181"/>
        <end position="199"/>
    </location>
</feature>
<proteinExistence type="predicted"/>
<keyword evidence="1" id="KW-1133">Transmembrane helix</keyword>
<feature type="transmembrane region" description="Helical" evidence="1">
    <location>
        <begin position="155"/>
        <end position="175"/>
    </location>
</feature>
<feature type="transmembrane region" description="Helical" evidence="1">
    <location>
        <begin position="206"/>
        <end position="226"/>
    </location>
</feature>